<dbReference type="InterPro" id="IPR004046">
    <property type="entry name" value="GST_C"/>
</dbReference>
<accession>A0ABR2RUR9</accession>
<evidence type="ECO:0000313" key="3">
    <source>
        <dbReference type="Proteomes" id="UP001396334"/>
    </source>
</evidence>
<dbReference type="EMBL" id="JBBPBN010000020">
    <property type="protein sequence ID" value="KAK9016489.1"/>
    <property type="molecule type" value="Genomic_DNA"/>
</dbReference>
<dbReference type="Pfam" id="PF00043">
    <property type="entry name" value="GST_C"/>
    <property type="match status" value="1"/>
</dbReference>
<reference evidence="2 3" key="1">
    <citation type="journal article" date="2024" name="G3 (Bethesda)">
        <title>Genome assembly of Hibiscus sabdariffa L. provides insights into metabolisms of medicinal natural products.</title>
        <authorList>
            <person name="Kim T."/>
        </authorList>
    </citation>
    <scope>NUCLEOTIDE SEQUENCE [LARGE SCALE GENOMIC DNA]</scope>
    <source>
        <strain evidence="2">TK-2024</strain>
        <tissue evidence="2">Old leaves</tissue>
    </source>
</reference>
<protein>
    <recommendedName>
        <fullName evidence="1">Glutathione S-transferase C-terminal domain-containing protein</fullName>
    </recommendedName>
</protein>
<dbReference type="SUPFAM" id="SSF47616">
    <property type="entry name" value="GST C-terminal domain-like"/>
    <property type="match status" value="1"/>
</dbReference>
<dbReference type="CDD" id="cd03185">
    <property type="entry name" value="GST_C_Tau"/>
    <property type="match status" value="1"/>
</dbReference>
<evidence type="ECO:0000313" key="2">
    <source>
        <dbReference type="EMBL" id="KAK9016489.1"/>
    </source>
</evidence>
<gene>
    <name evidence="2" type="ORF">V6N11_078985</name>
</gene>
<name>A0ABR2RUR9_9ROSI</name>
<comment type="caution">
    <text evidence="2">The sequence shown here is derived from an EMBL/GenBank/DDBJ whole genome shotgun (WGS) entry which is preliminary data.</text>
</comment>
<proteinExistence type="predicted"/>
<dbReference type="InterPro" id="IPR045074">
    <property type="entry name" value="GST_C_Tau"/>
</dbReference>
<organism evidence="2 3">
    <name type="scientific">Hibiscus sabdariffa</name>
    <name type="common">roselle</name>
    <dbReference type="NCBI Taxonomy" id="183260"/>
    <lineage>
        <taxon>Eukaryota</taxon>
        <taxon>Viridiplantae</taxon>
        <taxon>Streptophyta</taxon>
        <taxon>Embryophyta</taxon>
        <taxon>Tracheophyta</taxon>
        <taxon>Spermatophyta</taxon>
        <taxon>Magnoliopsida</taxon>
        <taxon>eudicotyledons</taxon>
        <taxon>Gunneridae</taxon>
        <taxon>Pentapetalae</taxon>
        <taxon>rosids</taxon>
        <taxon>malvids</taxon>
        <taxon>Malvales</taxon>
        <taxon>Malvaceae</taxon>
        <taxon>Malvoideae</taxon>
        <taxon>Hibiscus</taxon>
    </lineage>
</organism>
<dbReference type="Gene3D" id="1.20.1050.10">
    <property type="match status" value="1"/>
</dbReference>
<dbReference type="Proteomes" id="UP001396334">
    <property type="component" value="Unassembled WGS sequence"/>
</dbReference>
<keyword evidence="3" id="KW-1185">Reference proteome</keyword>
<sequence length="107" mass="12135">MEEEAKQASKVIGILDGELKAKGKKFFGGETIGLVDIALSIVTNWMEAIEEVLDIHIFDSRTHPSIAQWKADFVEFVRHNLPPKDGLLRFFRRYHQSKIASVAPSRL</sequence>
<feature type="domain" description="Glutathione S-transferase C-terminal" evidence="1">
    <location>
        <begin position="2"/>
        <end position="73"/>
    </location>
</feature>
<evidence type="ECO:0000259" key="1">
    <source>
        <dbReference type="Pfam" id="PF00043"/>
    </source>
</evidence>
<dbReference type="InterPro" id="IPR036282">
    <property type="entry name" value="Glutathione-S-Trfase_C_sf"/>
</dbReference>